<name>A0AAD7E9I6_9AGAR</name>
<dbReference type="SUPFAM" id="SSF52047">
    <property type="entry name" value="RNI-like"/>
    <property type="match status" value="1"/>
</dbReference>
<dbReference type="Proteomes" id="UP001218218">
    <property type="component" value="Unassembled WGS sequence"/>
</dbReference>
<sequence length="485" mass="55345">MPTLASGNAAELRANLAVIKAEIIRHKNELCILEKREQEVEERLAHVEYPVLALPPEITSRIFVECLQIHGRVVPSPHAPPLLLAQICRHWRDIALSTCELWSSIYIEVESSVPWALFETWFARAKGHPLSLGFFFGTREPTPLLEFICSISERLRRLELRVSYDTPHQLPSLDASFPLLRHFTSEHTTQAQIEGVLRNAPTLRELRLLGISTTPNFPLPSLARLDINPNVPIAEFFVILDRFPRLEHLGCWVDDGIAYTAKPRSFQQLLSLRLGGTDGANVLNYITLPNLRSLDLPDYIDWDVVLAFLSRSRCPLDYLSIDIQHYGDDGDELPRILPAISSVSTLKMICWPRDVTVLLECLSSSSLVPWLEHLTVESVGSVDYEVLVEMLRRRRNPEHGVGLRSLRLRVTNREDLLEVTKWPLGNLVSSELSRLIADGLDLLLICKSIIAGEVEEDKETEYDYWPVEPKEVDLEDRFQEIWDFE</sequence>
<dbReference type="Gene3D" id="3.80.10.10">
    <property type="entry name" value="Ribonuclease Inhibitor"/>
    <property type="match status" value="1"/>
</dbReference>
<evidence type="ECO:0000313" key="2">
    <source>
        <dbReference type="Proteomes" id="UP001218218"/>
    </source>
</evidence>
<keyword evidence="2" id="KW-1185">Reference proteome</keyword>
<evidence type="ECO:0008006" key="3">
    <source>
        <dbReference type="Google" id="ProtNLM"/>
    </source>
</evidence>
<comment type="caution">
    <text evidence="1">The sequence shown here is derived from an EMBL/GenBank/DDBJ whole genome shotgun (WGS) entry which is preliminary data.</text>
</comment>
<proteinExistence type="predicted"/>
<dbReference type="InterPro" id="IPR032675">
    <property type="entry name" value="LRR_dom_sf"/>
</dbReference>
<dbReference type="EMBL" id="JARIHO010000098">
    <property type="protein sequence ID" value="KAJ7304871.1"/>
    <property type="molecule type" value="Genomic_DNA"/>
</dbReference>
<dbReference type="PANTHER" id="PTHR38926">
    <property type="entry name" value="F-BOX DOMAIN CONTAINING PROTEIN, EXPRESSED"/>
    <property type="match status" value="1"/>
</dbReference>
<protein>
    <recommendedName>
        <fullName evidence="3">F-box domain-containing protein</fullName>
    </recommendedName>
</protein>
<gene>
    <name evidence="1" type="ORF">DFH08DRAFT_758588</name>
</gene>
<reference evidence="1" key="1">
    <citation type="submission" date="2023-03" db="EMBL/GenBank/DDBJ databases">
        <title>Massive genome expansion in bonnet fungi (Mycena s.s.) driven by repeated elements and novel gene families across ecological guilds.</title>
        <authorList>
            <consortium name="Lawrence Berkeley National Laboratory"/>
            <person name="Harder C.B."/>
            <person name="Miyauchi S."/>
            <person name="Viragh M."/>
            <person name="Kuo A."/>
            <person name="Thoen E."/>
            <person name="Andreopoulos B."/>
            <person name="Lu D."/>
            <person name="Skrede I."/>
            <person name="Drula E."/>
            <person name="Henrissat B."/>
            <person name="Morin E."/>
            <person name="Kohler A."/>
            <person name="Barry K."/>
            <person name="LaButti K."/>
            <person name="Morin E."/>
            <person name="Salamov A."/>
            <person name="Lipzen A."/>
            <person name="Mereny Z."/>
            <person name="Hegedus B."/>
            <person name="Baldrian P."/>
            <person name="Stursova M."/>
            <person name="Weitz H."/>
            <person name="Taylor A."/>
            <person name="Grigoriev I.V."/>
            <person name="Nagy L.G."/>
            <person name="Martin F."/>
            <person name="Kauserud H."/>
        </authorList>
    </citation>
    <scope>NUCLEOTIDE SEQUENCE</scope>
    <source>
        <strain evidence="1">CBHHK002</strain>
    </source>
</reference>
<organism evidence="1 2">
    <name type="scientific">Mycena albidolilacea</name>
    <dbReference type="NCBI Taxonomy" id="1033008"/>
    <lineage>
        <taxon>Eukaryota</taxon>
        <taxon>Fungi</taxon>
        <taxon>Dikarya</taxon>
        <taxon>Basidiomycota</taxon>
        <taxon>Agaricomycotina</taxon>
        <taxon>Agaricomycetes</taxon>
        <taxon>Agaricomycetidae</taxon>
        <taxon>Agaricales</taxon>
        <taxon>Marasmiineae</taxon>
        <taxon>Mycenaceae</taxon>
        <taxon>Mycena</taxon>
    </lineage>
</organism>
<dbReference type="AlphaFoldDB" id="A0AAD7E9I6"/>
<accession>A0AAD7E9I6</accession>
<evidence type="ECO:0000313" key="1">
    <source>
        <dbReference type="EMBL" id="KAJ7304871.1"/>
    </source>
</evidence>
<dbReference type="PANTHER" id="PTHR38926:SF5">
    <property type="entry name" value="F-BOX AND LEUCINE-RICH REPEAT PROTEIN 6"/>
    <property type="match status" value="1"/>
</dbReference>